<dbReference type="Gene3D" id="3.40.630.30">
    <property type="match status" value="1"/>
</dbReference>
<dbReference type="InterPro" id="IPR000182">
    <property type="entry name" value="GNAT_dom"/>
</dbReference>
<dbReference type="InterPro" id="IPR016181">
    <property type="entry name" value="Acyl_CoA_acyltransferase"/>
</dbReference>
<dbReference type="RefSeq" id="WP_271734834.1">
    <property type="nucleotide sequence ID" value="NZ_JANQDP010000005.1"/>
</dbReference>
<dbReference type="EMBL" id="JAQMUH010000194">
    <property type="protein sequence ID" value="MDB9541395.1"/>
    <property type="molecule type" value="Genomic_DNA"/>
</dbReference>
<evidence type="ECO:0000313" key="2">
    <source>
        <dbReference type="EMBL" id="MDB9541395.1"/>
    </source>
</evidence>
<keyword evidence="3" id="KW-1185">Reference proteome</keyword>
<comment type="caution">
    <text evidence="2">The sequence shown here is derived from an EMBL/GenBank/DDBJ whole genome shotgun (WGS) entry which is preliminary data.</text>
</comment>
<dbReference type="PROSITE" id="PS51186">
    <property type="entry name" value="GNAT"/>
    <property type="match status" value="1"/>
</dbReference>
<name>A0ABT5AVS3_9CYAN</name>
<proteinExistence type="predicted"/>
<dbReference type="SUPFAM" id="SSF55729">
    <property type="entry name" value="Acyl-CoA N-acyltransferases (Nat)"/>
    <property type="match status" value="1"/>
</dbReference>
<evidence type="ECO:0000259" key="1">
    <source>
        <dbReference type="PROSITE" id="PS51186"/>
    </source>
</evidence>
<dbReference type="Pfam" id="PF00583">
    <property type="entry name" value="Acetyltransf_1"/>
    <property type="match status" value="1"/>
</dbReference>
<feature type="domain" description="N-acetyltransferase" evidence="1">
    <location>
        <begin position="102"/>
        <end position="228"/>
    </location>
</feature>
<sequence length="228" mass="26774">MSEDIVFTPWDSRAFGIKTFEIPYISENDLRNTLEKIKKQKSEGHYTIKINPLAPKKTLHEFGFYYCDTLIEPYCTSERLLTYKREGIEICEPLNIEEISQIVYGAFTYGRFHRDFNINQNLADLRYDLWLRDLWQSKTVFSLMFYGSVVGFWAYSDNKIILHALSKGYRGKGLSKYFWSIACKRLLEKGYQELTSSISISNVAVLNLYSSLGFRFRKPVDIYHLLVE</sequence>
<reference evidence="2 3" key="1">
    <citation type="submission" date="2023-01" db="EMBL/GenBank/DDBJ databases">
        <title>Genomes from the Australian National Cyanobacteria Reference Collection.</title>
        <authorList>
            <person name="Willis A."/>
            <person name="Lee E.M.F."/>
        </authorList>
    </citation>
    <scope>NUCLEOTIDE SEQUENCE [LARGE SCALE GENOMIC DNA]</scope>
    <source>
        <strain evidence="2 3">CS-1033</strain>
    </source>
</reference>
<protein>
    <recommendedName>
        <fullName evidence="1">N-acetyltransferase domain-containing protein</fullName>
    </recommendedName>
</protein>
<dbReference type="Proteomes" id="UP001212499">
    <property type="component" value="Unassembled WGS sequence"/>
</dbReference>
<gene>
    <name evidence="2" type="ORF">PN457_17325</name>
</gene>
<evidence type="ECO:0000313" key="3">
    <source>
        <dbReference type="Proteomes" id="UP001212499"/>
    </source>
</evidence>
<accession>A0ABT5AVS3</accession>
<organism evidence="2 3">
    <name type="scientific">Anabaenopsis arnoldii</name>
    <dbReference type="NCBI Taxonomy" id="2152938"/>
    <lineage>
        <taxon>Bacteria</taxon>
        <taxon>Bacillati</taxon>
        <taxon>Cyanobacteriota</taxon>
        <taxon>Cyanophyceae</taxon>
        <taxon>Nostocales</taxon>
        <taxon>Nodulariaceae</taxon>
        <taxon>Anabaenopsis</taxon>
    </lineage>
</organism>